<accession>A0A7U2MWT9</accession>
<evidence type="ECO:0000256" key="3">
    <source>
        <dbReference type="RuleBase" id="RU003968"/>
    </source>
</evidence>
<dbReference type="OMA" id="SNAHQCC"/>
<dbReference type="GO" id="GO:0016614">
    <property type="term" value="F:oxidoreductase activity, acting on CH-OH group of donors"/>
    <property type="evidence" value="ECO:0007669"/>
    <property type="project" value="InterPro"/>
</dbReference>
<evidence type="ECO:0000313" key="7">
    <source>
        <dbReference type="Proteomes" id="UP000596276"/>
    </source>
</evidence>
<keyword evidence="4" id="KW-0732">Signal</keyword>
<keyword evidence="3" id="KW-0285">Flavoprotein</keyword>
<dbReference type="InterPro" id="IPR000172">
    <property type="entry name" value="GMC_OxRdtase_N"/>
</dbReference>
<evidence type="ECO:0000256" key="1">
    <source>
        <dbReference type="ARBA" id="ARBA00010790"/>
    </source>
</evidence>
<reference evidence="7" key="1">
    <citation type="journal article" date="2021" name="G3 (Bethesda)">
        <title>Chromosome assembled and annotated genome sequence of Aspergillus flavus NRRL 3357.</title>
        <authorList>
            <person name="Skerker J.M."/>
            <person name="Pianalto K.M."/>
            <person name="Mondo S.J."/>
            <person name="Yang K."/>
            <person name="Arkin A.P."/>
            <person name="Keller N.P."/>
            <person name="Grigoriev I.V."/>
            <person name="Louise Glass N.L."/>
        </authorList>
    </citation>
    <scope>NUCLEOTIDE SEQUENCE [LARGE SCALE GENOMIC DNA]</scope>
    <source>
        <strain evidence="7">ATCC 200026 / FGSC A1120 / IAM 13836 / NRRL 3357 / JCM 12722 / SRRC 167</strain>
    </source>
</reference>
<evidence type="ECO:0000313" key="6">
    <source>
        <dbReference type="EMBL" id="QRD91343.1"/>
    </source>
</evidence>
<dbReference type="AlphaFoldDB" id="A0A7U2MWT9"/>
<feature type="chain" id="PRO_5031138077" evidence="4">
    <location>
        <begin position="19"/>
        <end position="463"/>
    </location>
</feature>
<dbReference type="PANTHER" id="PTHR11552">
    <property type="entry name" value="GLUCOSE-METHANOL-CHOLINE GMC OXIDOREDUCTASE"/>
    <property type="match status" value="1"/>
</dbReference>
<evidence type="ECO:0000256" key="2">
    <source>
        <dbReference type="PIRSR" id="PIRSR000137-2"/>
    </source>
</evidence>
<dbReference type="Pfam" id="PF05199">
    <property type="entry name" value="GMC_oxred_C"/>
    <property type="match status" value="1"/>
</dbReference>
<feature type="binding site" evidence="2">
    <location>
        <begin position="123"/>
        <end position="126"/>
    </location>
    <ligand>
        <name>FAD</name>
        <dbReference type="ChEBI" id="CHEBI:57692"/>
    </ligand>
</feature>
<dbReference type="Pfam" id="PF00732">
    <property type="entry name" value="GMC_oxred_N"/>
    <property type="match status" value="1"/>
</dbReference>
<dbReference type="Gene3D" id="3.50.50.60">
    <property type="entry name" value="FAD/NAD(P)-binding domain"/>
    <property type="match status" value="2"/>
</dbReference>
<dbReference type="GO" id="GO:0050660">
    <property type="term" value="F:flavin adenine dinucleotide binding"/>
    <property type="evidence" value="ECO:0007669"/>
    <property type="project" value="InterPro"/>
</dbReference>
<dbReference type="VEuPathDB" id="FungiDB:F9C07_5387"/>
<proteinExistence type="inferred from homology"/>
<dbReference type="InterPro" id="IPR012132">
    <property type="entry name" value="GMC_OxRdtase"/>
</dbReference>
<sequence>MATNIVVYILGFIALTNALHTSQLATRVSHEVASATKYDFIIVGGGVSGLTVADRLTEHPAVKVLVIEAGPLDDGREGVTIPGAYDPAAYIWQPLTSQPQTALNNRTFLATCARVVGGGSVVNAMVYLRGAKPEYAAWEELGAKGWAWDDLLPYFKKSESFTLPSEQFAAEANISWVESAHGTEGPVQASYPNYYFPGSVKNNAMPNTDMLDTNATYDAEQRDLYNTAREGAYTIVRGLGTMLANPPLRNTTSNWKDIVSSARVAHVSTSLPSNLHPTVRAGYIAQREHILSQLEGPDVPVGLIHWTTGRVATITLLKPLSRGSVNIKSTDPRAPPLVDFGTATDPLDLDLFLATFGKNREIMSTPYMQSLGPHEAAPFGDNITSIEQLKVIFAATMGVTGGHECCTAAMMPRNMGGVVDPRMKVYGVEGLRVVDTSFWPMLLTAPPLATTYAVGEKVGIRYW</sequence>
<keyword evidence="2 3" id="KW-0274">FAD</keyword>
<feature type="domain" description="Glucose-methanol-choline oxidoreductase N-terminal" evidence="5">
    <location>
        <begin position="113"/>
        <end position="136"/>
    </location>
</feature>
<keyword evidence="7" id="KW-1185">Reference proteome</keyword>
<dbReference type="EMBL" id="CP044617">
    <property type="protein sequence ID" value="QRD91343.1"/>
    <property type="molecule type" value="Genomic_DNA"/>
</dbReference>
<dbReference type="Proteomes" id="UP000596276">
    <property type="component" value="Chromosome 7"/>
</dbReference>
<dbReference type="PIRSF" id="PIRSF000137">
    <property type="entry name" value="Alcohol_oxidase"/>
    <property type="match status" value="1"/>
</dbReference>
<dbReference type="SUPFAM" id="SSF54373">
    <property type="entry name" value="FAD-linked reductases, C-terminal domain"/>
    <property type="match status" value="1"/>
</dbReference>
<feature type="signal peptide" evidence="4">
    <location>
        <begin position="1"/>
        <end position="18"/>
    </location>
</feature>
<comment type="cofactor">
    <cofactor evidence="2">
        <name>FAD</name>
        <dbReference type="ChEBI" id="CHEBI:57692"/>
    </cofactor>
</comment>
<organism evidence="6 7">
    <name type="scientific">Aspergillus flavus (strain ATCC 200026 / FGSC A1120 / IAM 13836 / NRRL 3357 / JCM 12722 / SRRC 167)</name>
    <dbReference type="NCBI Taxonomy" id="332952"/>
    <lineage>
        <taxon>Eukaryota</taxon>
        <taxon>Fungi</taxon>
        <taxon>Dikarya</taxon>
        <taxon>Ascomycota</taxon>
        <taxon>Pezizomycotina</taxon>
        <taxon>Eurotiomycetes</taxon>
        <taxon>Eurotiomycetidae</taxon>
        <taxon>Eurotiales</taxon>
        <taxon>Aspergillaceae</taxon>
        <taxon>Aspergillus</taxon>
        <taxon>Aspergillus subgen. Circumdati</taxon>
    </lineage>
</organism>
<dbReference type="SUPFAM" id="SSF51905">
    <property type="entry name" value="FAD/NAD(P)-binding domain"/>
    <property type="match status" value="1"/>
</dbReference>
<dbReference type="VEuPathDB" id="FungiDB:AFLA_007628"/>
<dbReference type="PANTHER" id="PTHR11552:SF115">
    <property type="entry name" value="DEHYDROGENASE XPTC-RELATED"/>
    <property type="match status" value="1"/>
</dbReference>
<protein>
    <submittedName>
        <fullName evidence="6">Glucose-methanol-choline oxidoreductase</fullName>
    </submittedName>
</protein>
<evidence type="ECO:0000256" key="4">
    <source>
        <dbReference type="SAM" id="SignalP"/>
    </source>
</evidence>
<dbReference type="Gene3D" id="3.30.560.10">
    <property type="entry name" value="Glucose Oxidase, domain 3"/>
    <property type="match status" value="2"/>
</dbReference>
<feature type="binding site" evidence="2">
    <location>
        <position position="115"/>
    </location>
    <ligand>
        <name>FAD</name>
        <dbReference type="ChEBI" id="CHEBI:57692"/>
    </ligand>
</feature>
<dbReference type="PROSITE" id="PS00623">
    <property type="entry name" value="GMC_OXRED_1"/>
    <property type="match status" value="1"/>
</dbReference>
<dbReference type="InterPro" id="IPR036188">
    <property type="entry name" value="FAD/NAD-bd_sf"/>
</dbReference>
<comment type="similarity">
    <text evidence="1 3">Belongs to the GMC oxidoreductase family.</text>
</comment>
<dbReference type="InterPro" id="IPR007867">
    <property type="entry name" value="GMC_OxRtase_C"/>
</dbReference>
<gene>
    <name evidence="6" type="ORF">F9C07_5387</name>
</gene>
<evidence type="ECO:0000259" key="5">
    <source>
        <dbReference type="PROSITE" id="PS00623"/>
    </source>
</evidence>
<dbReference type="GO" id="GO:0044550">
    <property type="term" value="P:secondary metabolite biosynthetic process"/>
    <property type="evidence" value="ECO:0007669"/>
    <property type="project" value="TreeGrafter"/>
</dbReference>
<name>A0A7U2MWT9_ASPFN</name>